<protein>
    <submittedName>
        <fullName evidence="1">Uncharacterized protein</fullName>
    </submittedName>
</protein>
<name>A0AAV2R7T2_MEGNR</name>
<dbReference type="Gene3D" id="3.80.10.10">
    <property type="entry name" value="Ribonuclease Inhibitor"/>
    <property type="match status" value="1"/>
</dbReference>
<dbReference type="EMBL" id="CAXKWB010017538">
    <property type="protein sequence ID" value="CAL4119155.1"/>
    <property type="molecule type" value="Genomic_DNA"/>
</dbReference>
<evidence type="ECO:0000313" key="1">
    <source>
        <dbReference type="EMBL" id="CAL4119155.1"/>
    </source>
</evidence>
<organism evidence="1 2">
    <name type="scientific">Meganyctiphanes norvegica</name>
    <name type="common">Northern krill</name>
    <name type="synonym">Thysanopoda norvegica</name>
    <dbReference type="NCBI Taxonomy" id="48144"/>
    <lineage>
        <taxon>Eukaryota</taxon>
        <taxon>Metazoa</taxon>
        <taxon>Ecdysozoa</taxon>
        <taxon>Arthropoda</taxon>
        <taxon>Crustacea</taxon>
        <taxon>Multicrustacea</taxon>
        <taxon>Malacostraca</taxon>
        <taxon>Eumalacostraca</taxon>
        <taxon>Eucarida</taxon>
        <taxon>Euphausiacea</taxon>
        <taxon>Euphausiidae</taxon>
        <taxon>Meganyctiphanes</taxon>
    </lineage>
</organism>
<sequence>MSNLAAPADTSNNVHNEWERIAARRIPQQLHTISKSSLATHLSTVLFKSQNSSIQVLQGICELLKSEISSNVRTELLRSNELSNNVTNPSQIGDLLLLQLLSNIQHVMVKPSNNNTLAQLMHLDKEQCEKILSGLNDIDELHIESLHLEGITMESGVITEILNKTKTLRSLHISGDVAKEVLLYLGSPKGQSLQLQGLYLTSCDVTDNEVVSGILGSTNDIIQLGSSICNENKEENIIMEGLSSLLSLTVKSPHLTLCGSLILLHYLPKLQKFDFTSWNSSVSDSLLFLKKISPKNDNFQLKSMDILQLSPGVLETLGDLCPDLHHISMDCTPNSPTDMNGLSKFKNLSSLKLRMFSEELILLAVNTIGPNLNKLVIEFEEYSHKQISWSCIQQIQEFCPNLEFLKIRNADISDGVAKHSGLRYTIDISKDQYFPQLRYLALDNVIIQPKLLPGIIVGNHELRFVELNLHKSNVTDEIFQNLMKNNNFNKLDSISFGSSKITEKTITSLLSLQKLRKMTLCCASTTSISDEKYSMLQEKLVKGNYQCILENILTES</sequence>
<dbReference type="AlphaFoldDB" id="A0AAV2R7T2"/>
<reference evidence="1 2" key="1">
    <citation type="submission" date="2024-05" db="EMBL/GenBank/DDBJ databases">
        <authorList>
            <person name="Wallberg A."/>
        </authorList>
    </citation>
    <scope>NUCLEOTIDE SEQUENCE [LARGE SCALE GENOMIC DNA]</scope>
</reference>
<comment type="caution">
    <text evidence="1">The sequence shown here is derived from an EMBL/GenBank/DDBJ whole genome shotgun (WGS) entry which is preliminary data.</text>
</comment>
<dbReference type="Proteomes" id="UP001497623">
    <property type="component" value="Unassembled WGS sequence"/>
</dbReference>
<accession>A0AAV2R7T2</accession>
<gene>
    <name evidence="1" type="ORF">MNOR_LOCUS21612</name>
</gene>
<evidence type="ECO:0000313" key="2">
    <source>
        <dbReference type="Proteomes" id="UP001497623"/>
    </source>
</evidence>
<proteinExistence type="predicted"/>
<dbReference type="SUPFAM" id="SSF52047">
    <property type="entry name" value="RNI-like"/>
    <property type="match status" value="2"/>
</dbReference>
<dbReference type="InterPro" id="IPR032675">
    <property type="entry name" value="LRR_dom_sf"/>
</dbReference>
<keyword evidence="2" id="KW-1185">Reference proteome</keyword>